<dbReference type="InterPro" id="IPR024078">
    <property type="entry name" value="LmbE-like_dom_sf"/>
</dbReference>
<sequence length="304" mass="33531">MHFPRDLRAYGIESHWLNTAPMTRRLLFVYAHPDDESFGNAGTIAYYAHHGVSVHYVCATRGEAGDVDQSLLHGYGDIATLRATELGDAANAMGLAAYHFLNYRDSGMANTPANEHPAALVQAPVEAVAAKITAAIRAIQPQVVITFNEYGGYGHPDHIAIHHATHMAFERAGAGSWLPEQLDAGLPTWTPRKLYYSTFNPLMIKLMVRAWRLSGRDPRKGGNNGDVDFVKILDAVNLPTASVDCSSVIDQKVAAWQAHRSQFGQMALSLKLPRLLRQRFLGREQFSRVVPAPNGHEHDLFEGL</sequence>
<gene>
    <name evidence="1" type="ORF">SE18_00055</name>
</gene>
<dbReference type="GO" id="GO:0016811">
    <property type="term" value="F:hydrolase activity, acting on carbon-nitrogen (but not peptide) bonds, in linear amides"/>
    <property type="evidence" value="ECO:0007669"/>
    <property type="project" value="TreeGrafter"/>
</dbReference>
<evidence type="ECO:0000313" key="2">
    <source>
        <dbReference type="Proteomes" id="UP000050277"/>
    </source>
</evidence>
<dbReference type="STRING" id="70996.SE18_00055"/>
<dbReference type="RefSeq" id="WP_054532370.1">
    <property type="nucleotide sequence ID" value="NZ_LGKP01000002.1"/>
</dbReference>
<organism evidence="1 2">
    <name type="scientific">Herpetosiphon geysericola</name>
    <dbReference type="NCBI Taxonomy" id="70996"/>
    <lineage>
        <taxon>Bacteria</taxon>
        <taxon>Bacillati</taxon>
        <taxon>Chloroflexota</taxon>
        <taxon>Chloroflexia</taxon>
        <taxon>Herpetosiphonales</taxon>
        <taxon>Herpetosiphonaceae</taxon>
        <taxon>Herpetosiphon</taxon>
    </lineage>
</organism>
<protein>
    <submittedName>
        <fullName evidence="1">GlcNAc-PI de-N-acetylase</fullName>
    </submittedName>
</protein>
<dbReference type="Proteomes" id="UP000050277">
    <property type="component" value="Unassembled WGS sequence"/>
</dbReference>
<dbReference type="OrthoDB" id="9815144at2"/>
<dbReference type="Gene3D" id="3.40.50.10320">
    <property type="entry name" value="LmbE-like"/>
    <property type="match status" value="1"/>
</dbReference>
<proteinExistence type="predicted"/>
<evidence type="ECO:0000313" key="1">
    <source>
        <dbReference type="EMBL" id="KPL91987.1"/>
    </source>
</evidence>
<dbReference type="Pfam" id="PF02585">
    <property type="entry name" value="PIG-L"/>
    <property type="match status" value="1"/>
</dbReference>
<keyword evidence="2" id="KW-1185">Reference proteome</keyword>
<dbReference type="EMBL" id="LGKP01000002">
    <property type="protein sequence ID" value="KPL91987.1"/>
    <property type="molecule type" value="Genomic_DNA"/>
</dbReference>
<accession>A0A0P6YMT8</accession>
<dbReference type="SUPFAM" id="SSF102588">
    <property type="entry name" value="LmbE-like"/>
    <property type="match status" value="1"/>
</dbReference>
<name>A0A0P6YMT8_9CHLR</name>
<dbReference type="PATRIC" id="fig|70996.4.peg.2545"/>
<reference evidence="1 2" key="1">
    <citation type="submission" date="2015-07" db="EMBL/GenBank/DDBJ databases">
        <title>Whole genome sequence of Herpetosiphon geysericola DSM 7119.</title>
        <authorList>
            <person name="Hemp J."/>
            <person name="Ward L.M."/>
            <person name="Pace L.A."/>
            <person name="Fischer W.W."/>
        </authorList>
    </citation>
    <scope>NUCLEOTIDE SEQUENCE [LARGE SCALE GENOMIC DNA]</scope>
    <source>
        <strain evidence="1 2">DSM 7119</strain>
    </source>
</reference>
<comment type="caution">
    <text evidence="1">The sequence shown here is derived from an EMBL/GenBank/DDBJ whole genome shotgun (WGS) entry which is preliminary data.</text>
</comment>
<dbReference type="PANTHER" id="PTHR12993">
    <property type="entry name" value="N-ACETYLGLUCOSAMINYL-PHOSPHATIDYLINOSITOL DE-N-ACETYLASE-RELATED"/>
    <property type="match status" value="1"/>
</dbReference>
<dbReference type="PANTHER" id="PTHR12993:SF11">
    <property type="entry name" value="N-ACETYLGLUCOSAMINYL-PHOSPHATIDYLINOSITOL DE-N-ACETYLASE"/>
    <property type="match status" value="1"/>
</dbReference>
<dbReference type="AlphaFoldDB" id="A0A0P6YMT8"/>
<dbReference type="InterPro" id="IPR003737">
    <property type="entry name" value="GlcNAc_PI_deacetylase-related"/>
</dbReference>